<proteinExistence type="predicted"/>
<evidence type="ECO:0000313" key="1">
    <source>
        <dbReference type="EMBL" id="ETO08928.1"/>
    </source>
</evidence>
<keyword evidence="2" id="KW-1185">Reference proteome</keyword>
<reference evidence="1 2" key="1">
    <citation type="journal article" date="2013" name="Curr. Biol.">
        <title>The Genome of the Foraminiferan Reticulomyxa filosa.</title>
        <authorList>
            <person name="Glockner G."/>
            <person name="Hulsmann N."/>
            <person name="Schleicher M."/>
            <person name="Noegel A.A."/>
            <person name="Eichinger L."/>
            <person name="Gallinger C."/>
            <person name="Pawlowski J."/>
            <person name="Sierra R."/>
            <person name="Euteneuer U."/>
            <person name="Pillet L."/>
            <person name="Moustafa A."/>
            <person name="Platzer M."/>
            <person name="Groth M."/>
            <person name="Szafranski K."/>
            <person name="Schliwa M."/>
        </authorList>
    </citation>
    <scope>NUCLEOTIDE SEQUENCE [LARGE SCALE GENOMIC DNA]</scope>
</reference>
<dbReference type="InterPro" id="IPR015915">
    <property type="entry name" value="Kelch-typ_b-propeller"/>
</dbReference>
<organism evidence="1 2">
    <name type="scientific">Reticulomyxa filosa</name>
    <dbReference type="NCBI Taxonomy" id="46433"/>
    <lineage>
        <taxon>Eukaryota</taxon>
        <taxon>Sar</taxon>
        <taxon>Rhizaria</taxon>
        <taxon>Retaria</taxon>
        <taxon>Foraminifera</taxon>
        <taxon>Monothalamids</taxon>
        <taxon>Reticulomyxidae</taxon>
        <taxon>Reticulomyxa</taxon>
    </lineage>
</organism>
<dbReference type="Gene3D" id="2.120.10.80">
    <property type="entry name" value="Kelch-type beta propeller"/>
    <property type="match status" value="2"/>
</dbReference>
<evidence type="ECO:0008006" key="3">
    <source>
        <dbReference type="Google" id="ProtNLM"/>
    </source>
</evidence>
<dbReference type="Proteomes" id="UP000023152">
    <property type="component" value="Unassembled WGS sequence"/>
</dbReference>
<evidence type="ECO:0000313" key="2">
    <source>
        <dbReference type="Proteomes" id="UP000023152"/>
    </source>
</evidence>
<dbReference type="InterPro" id="IPR011043">
    <property type="entry name" value="Gal_Oxase/kelch_b-propeller"/>
</dbReference>
<comment type="caution">
    <text evidence="1">The sequence shown here is derived from an EMBL/GenBank/DDBJ whole genome shotgun (WGS) entry which is preliminary data.</text>
</comment>
<sequence>MGNQNTAQKSIERNCEQSQNITSTYFESLKDMPVSLSKSQCVLHKHEILICGGWNKRECYSYHLLKDEYKFICKYPRDVIVAGHCIVKLVDNNNEDSNQITLLSFGGYVRSKKHTLVMKYISVWSNDSNGKEINKSKNSKKLKDSSDYNKWVPFTNNDNNPIIIGRNTDHYNGARAVIGGSNSHLLFITYHPWNISVFDLNTFQFIKHNDLPAKNEIWYHCFVSKSAKKNEENKSKRNKNDEEMLLFCEQTGLSIRYDEDNNTFQFYQLPVCDDITAFRQYAYVCTNDSILLFGGYGWKNGECAVSTAAHKYFIQERRWITFNNAFSIPLHNCVGLLNEDNNNIHVIGGNNNSNIAVAVHIKTKTSVWIDSSQLVVFILIFQNYLILFFFL</sequence>
<protein>
    <recommendedName>
        <fullName evidence="3">Kelch motif family protein</fullName>
    </recommendedName>
</protein>
<name>X6M4M6_RETFI</name>
<gene>
    <name evidence="1" type="ORF">RFI_28459</name>
</gene>
<accession>X6M4M6</accession>
<dbReference type="SUPFAM" id="SSF50965">
    <property type="entry name" value="Galactose oxidase, central domain"/>
    <property type="match status" value="1"/>
</dbReference>
<dbReference type="AlphaFoldDB" id="X6M4M6"/>
<dbReference type="EMBL" id="ASPP01024543">
    <property type="protein sequence ID" value="ETO08928.1"/>
    <property type="molecule type" value="Genomic_DNA"/>
</dbReference>